<dbReference type="SUPFAM" id="SSF46689">
    <property type="entry name" value="Homeodomain-like"/>
    <property type="match status" value="1"/>
</dbReference>
<organism evidence="1 2">
    <name type="scientific">Methanothrix soehngenii</name>
    <name type="common">Methanosaeta concilii</name>
    <dbReference type="NCBI Taxonomy" id="2223"/>
    <lineage>
        <taxon>Archaea</taxon>
        <taxon>Methanobacteriati</taxon>
        <taxon>Methanobacteriota</taxon>
        <taxon>Stenosarchaea group</taxon>
        <taxon>Methanomicrobia</taxon>
        <taxon>Methanotrichales</taxon>
        <taxon>Methanotrichaceae</taxon>
        <taxon>Methanothrix</taxon>
    </lineage>
</organism>
<dbReference type="Pfam" id="PF13384">
    <property type="entry name" value="HTH_23"/>
    <property type="match status" value="1"/>
</dbReference>
<gene>
    <name evidence="1" type="ORF">GX426_03875</name>
</gene>
<evidence type="ECO:0000313" key="2">
    <source>
        <dbReference type="Proteomes" id="UP000544742"/>
    </source>
</evidence>
<proteinExistence type="predicted"/>
<accession>A0A7K4AGX6</accession>
<name>A0A7K4AGX6_METSH</name>
<dbReference type="InterPro" id="IPR036388">
    <property type="entry name" value="WH-like_DNA-bd_sf"/>
</dbReference>
<feature type="non-terminal residue" evidence="1">
    <location>
        <position position="197"/>
    </location>
</feature>
<protein>
    <submittedName>
        <fullName evidence="1">Transposase</fullName>
    </submittedName>
</protein>
<comment type="caution">
    <text evidence="1">The sequence shown here is derived from an EMBL/GenBank/DDBJ whole genome shotgun (WGS) entry which is preliminary data.</text>
</comment>
<dbReference type="Gene3D" id="1.10.10.10">
    <property type="entry name" value="Winged helix-like DNA-binding domain superfamily/Winged helix DNA-binding domain"/>
    <property type="match status" value="1"/>
</dbReference>
<dbReference type="EMBL" id="JAAYUN010000068">
    <property type="protein sequence ID" value="NLJ22229.1"/>
    <property type="molecule type" value="Genomic_DNA"/>
</dbReference>
<dbReference type="Proteomes" id="UP000544742">
    <property type="component" value="Unassembled WGS sequence"/>
</dbReference>
<evidence type="ECO:0000313" key="1">
    <source>
        <dbReference type="EMBL" id="NLJ22229.1"/>
    </source>
</evidence>
<dbReference type="InterPro" id="IPR009057">
    <property type="entry name" value="Homeodomain-like_sf"/>
</dbReference>
<dbReference type="AlphaFoldDB" id="A0A7K4AGX6"/>
<sequence length="197" mass="23274">MKLNKTKVRYILRQNRKGVATKEIARDVKVSQRRVQQIIKEYKETGQEPVLGEKVGRPRKPFTEKETEAIRAAHARYRFGARMLETVIRKQFKICISHNRIHMYLKAAGLAQEDLKKQKRRKWVRYERKHSMSAGHIDWHEWDGTDVKVCVILDDASRMVLAGGEFTEINTENSMLIIDQLVDKFWWLCPLRELILD</sequence>
<reference evidence="1 2" key="1">
    <citation type="journal article" date="2020" name="Biotechnol. Biofuels">
        <title>New insights from the biogas microbiome by comprehensive genome-resolved metagenomics of nearly 1600 species originating from multiple anaerobic digesters.</title>
        <authorList>
            <person name="Campanaro S."/>
            <person name="Treu L."/>
            <person name="Rodriguez-R L.M."/>
            <person name="Kovalovszki A."/>
            <person name="Ziels R.M."/>
            <person name="Maus I."/>
            <person name="Zhu X."/>
            <person name="Kougias P.G."/>
            <person name="Basile A."/>
            <person name="Luo G."/>
            <person name="Schluter A."/>
            <person name="Konstantinidis K.T."/>
            <person name="Angelidaki I."/>
        </authorList>
    </citation>
    <scope>NUCLEOTIDE SEQUENCE [LARGE SCALE GENOMIC DNA]</scope>
    <source>
        <strain evidence="1">AS27yjCOA_157</strain>
    </source>
</reference>